<proteinExistence type="predicted"/>
<reference evidence="1 2" key="1">
    <citation type="submission" date="2024-03" db="EMBL/GenBank/DDBJ databases">
        <authorList>
            <person name="Gkanogiannis A."/>
            <person name="Becerra Lopez-Lavalle L."/>
        </authorList>
    </citation>
    <scope>NUCLEOTIDE SEQUENCE [LARGE SCALE GENOMIC DNA]</scope>
</reference>
<sequence length="113" mass="13169">MRYVYSMKVIKESYIAEKAIKAFTNKRSTLLFIGPKTFIHILSQEPRGVILSKQTCSCNLTEERKNPPRAYLCFWLCCIFFFFDSRSSGFFSRSFLDFLTPILGSRFCCWASS</sequence>
<gene>
    <name evidence="1" type="ORF">CITCOLO1_LOCUS14241</name>
</gene>
<dbReference type="EMBL" id="OZ021739">
    <property type="protein sequence ID" value="CAK9322116.1"/>
    <property type="molecule type" value="Genomic_DNA"/>
</dbReference>
<organism evidence="1 2">
    <name type="scientific">Citrullus colocynthis</name>
    <name type="common">colocynth</name>
    <dbReference type="NCBI Taxonomy" id="252529"/>
    <lineage>
        <taxon>Eukaryota</taxon>
        <taxon>Viridiplantae</taxon>
        <taxon>Streptophyta</taxon>
        <taxon>Embryophyta</taxon>
        <taxon>Tracheophyta</taxon>
        <taxon>Spermatophyta</taxon>
        <taxon>Magnoliopsida</taxon>
        <taxon>eudicotyledons</taxon>
        <taxon>Gunneridae</taxon>
        <taxon>Pentapetalae</taxon>
        <taxon>rosids</taxon>
        <taxon>fabids</taxon>
        <taxon>Cucurbitales</taxon>
        <taxon>Cucurbitaceae</taxon>
        <taxon>Benincaseae</taxon>
        <taxon>Citrullus</taxon>
    </lineage>
</organism>
<name>A0ABP0YST6_9ROSI</name>
<evidence type="ECO:0000313" key="1">
    <source>
        <dbReference type="EMBL" id="CAK9322116.1"/>
    </source>
</evidence>
<evidence type="ECO:0000313" key="2">
    <source>
        <dbReference type="Proteomes" id="UP001642487"/>
    </source>
</evidence>
<keyword evidence="2" id="KW-1185">Reference proteome</keyword>
<protein>
    <submittedName>
        <fullName evidence="1">Uncharacterized protein</fullName>
    </submittedName>
</protein>
<dbReference type="Proteomes" id="UP001642487">
    <property type="component" value="Chromosome 5"/>
</dbReference>
<accession>A0ABP0YST6</accession>